<dbReference type="PANTHER" id="PTHR25462:SF296">
    <property type="entry name" value="MEIOTIC P26, ISOFORM F"/>
    <property type="match status" value="1"/>
</dbReference>
<gene>
    <name evidence="3" type="ORF">PPL_12311</name>
</gene>
<proteinExistence type="predicted"/>
<evidence type="ECO:0000259" key="2">
    <source>
        <dbReference type="PROSITE" id="PS50119"/>
    </source>
</evidence>
<dbReference type="CDD" id="cd19756">
    <property type="entry name" value="Bbox2"/>
    <property type="match status" value="1"/>
</dbReference>
<dbReference type="Proteomes" id="UP000001396">
    <property type="component" value="Unassembled WGS sequence"/>
</dbReference>
<dbReference type="Pfam" id="PF00643">
    <property type="entry name" value="zf-B_box"/>
    <property type="match status" value="1"/>
</dbReference>
<comment type="caution">
    <text evidence="3">The sequence shown here is derived from an EMBL/GenBank/DDBJ whole genome shotgun (WGS) entry which is preliminary data.</text>
</comment>
<dbReference type="Gene3D" id="3.30.160.60">
    <property type="entry name" value="Classic Zinc Finger"/>
    <property type="match status" value="1"/>
</dbReference>
<dbReference type="EMBL" id="ADBJ01000042">
    <property type="protein sequence ID" value="EFA77702.1"/>
    <property type="molecule type" value="Genomic_DNA"/>
</dbReference>
<keyword evidence="1" id="KW-0862">Zinc</keyword>
<evidence type="ECO:0000313" key="4">
    <source>
        <dbReference type="Proteomes" id="UP000001396"/>
    </source>
</evidence>
<dbReference type="SUPFAM" id="SSF57845">
    <property type="entry name" value="B-box zinc-binding domain"/>
    <property type="match status" value="1"/>
</dbReference>
<keyword evidence="4" id="KW-1185">Reference proteome</keyword>
<dbReference type="PROSITE" id="PS50119">
    <property type="entry name" value="ZF_BBOX"/>
    <property type="match status" value="1"/>
</dbReference>
<evidence type="ECO:0000313" key="3">
    <source>
        <dbReference type="EMBL" id="EFA77702.1"/>
    </source>
</evidence>
<dbReference type="GeneID" id="31367778"/>
<accession>D3BMA1</accession>
<dbReference type="SUPFAM" id="SSF69322">
    <property type="entry name" value="Tricorn protease domain 2"/>
    <property type="match status" value="1"/>
</dbReference>
<dbReference type="InterPro" id="IPR047153">
    <property type="entry name" value="TRIM45/56/19-like"/>
</dbReference>
<dbReference type="PANTHER" id="PTHR25462">
    <property type="entry name" value="BONUS, ISOFORM C-RELATED"/>
    <property type="match status" value="1"/>
</dbReference>
<sequence length="592" mass="66601">MKLSQINCTVHTDEPFILFCKKCNTLVCSECMCSTHQQHTTISIKTHLQERKESIDTTTKKLAVFDNLKWFAEQHAHVTENESKSLLIFDELTKLINNYKFKYETNIKRQKNLLEDYAKVQYSYLEQLNQVSLSATTNEVNSETAKVSIGDIHTLSKSLQQNIEISKFVLDIRNSAMLEELLVATAIKGYKPSISLTIEQMLAIVESIDPSSPPFSKAYDVNCETTVDVSSDYISQFSNLLKESVKLKSDNFISPHSSSTSILSEVLAPDRIAAKPLTKLYCVQANKIVGSGAGNPRSIAVIDLEVNKINMEWAFFSRSKAYSSAPILLNNKFYTLGGDIMEKSTFEVYNINTKSSTIHNLGKVVGSNLACDSDGQRHIYITNSDRGKYEEFIRDSYDDLDSSYHTGHKVISGTEADLTIERLDVVTGEFKVVGNLKEKSGLIYTHLIYSAKYNSLIIFNNKKIHKLDLSKSSLGYQNVSVEIGSTLAIYESAKLSLVYDGDDKIYFNSIGDRNFCVLNISDNSLTALPQHSEAIRALAYDKYTNQIIIAISYRQPHKLGYYNCNTNKVEVSNRQLEIPSNIFFHSLIVAEK</sequence>
<dbReference type="GO" id="GO:0008270">
    <property type="term" value="F:zinc ion binding"/>
    <property type="evidence" value="ECO:0007669"/>
    <property type="project" value="UniProtKB-KW"/>
</dbReference>
<feature type="domain" description="B box-type" evidence="2">
    <location>
        <begin position="3"/>
        <end position="44"/>
    </location>
</feature>
<dbReference type="STRING" id="670386.D3BMA1"/>
<dbReference type="InterPro" id="IPR000315">
    <property type="entry name" value="Znf_B-box"/>
</dbReference>
<evidence type="ECO:0000256" key="1">
    <source>
        <dbReference type="PROSITE-ProRule" id="PRU00024"/>
    </source>
</evidence>
<reference evidence="3 4" key="1">
    <citation type="journal article" date="2011" name="Genome Res.">
        <title>Phylogeny-wide analysis of social amoeba genomes highlights ancient origins for complex intercellular communication.</title>
        <authorList>
            <person name="Heidel A.J."/>
            <person name="Lawal H.M."/>
            <person name="Felder M."/>
            <person name="Schilde C."/>
            <person name="Helps N.R."/>
            <person name="Tunggal B."/>
            <person name="Rivero F."/>
            <person name="John U."/>
            <person name="Schleicher M."/>
            <person name="Eichinger L."/>
            <person name="Platzer M."/>
            <person name="Noegel A.A."/>
            <person name="Schaap P."/>
            <person name="Gloeckner G."/>
        </authorList>
    </citation>
    <scope>NUCLEOTIDE SEQUENCE [LARGE SCALE GENOMIC DNA]</scope>
    <source>
        <strain evidence="4">ATCC 26659 / Pp 5 / PN500</strain>
    </source>
</reference>
<organism evidence="3 4">
    <name type="scientific">Heterostelium pallidum (strain ATCC 26659 / Pp 5 / PN500)</name>
    <name type="common">Cellular slime mold</name>
    <name type="synonym">Polysphondylium pallidum</name>
    <dbReference type="NCBI Taxonomy" id="670386"/>
    <lineage>
        <taxon>Eukaryota</taxon>
        <taxon>Amoebozoa</taxon>
        <taxon>Evosea</taxon>
        <taxon>Eumycetozoa</taxon>
        <taxon>Dictyostelia</taxon>
        <taxon>Acytosteliales</taxon>
        <taxon>Acytosteliaceae</taxon>
        <taxon>Heterostelium</taxon>
    </lineage>
</organism>
<dbReference type="SMART" id="SM00336">
    <property type="entry name" value="BBOX"/>
    <property type="match status" value="1"/>
</dbReference>
<dbReference type="InParanoid" id="D3BMA1"/>
<dbReference type="RefSeq" id="XP_020429830.1">
    <property type="nucleotide sequence ID" value="XM_020583049.1"/>
</dbReference>
<keyword evidence="1" id="KW-0863">Zinc-finger</keyword>
<keyword evidence="1" id="KW-0479">Metal-binding</keyword>
<protein>
    <recommendedName>
        <fullName evidence="2">B box-type domain-containing protein</fullName>
    </recommendedName>
</protein>
<name>D3BMA1_HETP5</name>
<dbReference type="AlphaFoldDB" id="D3BMA1"/>